<reference evidence="1" key="1">
    <citation type="submission" date="2023-11" db="EMBL/GenBank/DDBJ databases">
        <authorList>
            <person name="Poullet M."/>
        </authorList>
    </citation>
    <scope>NUCLEOTIDE SEQUENCE</scope>
    <source>
        <strain evidence="1">E1834</strain>
    </source>
</reference>
<proteinExistence type="predicted"/>
<evidence type="ECO:0000313" key="2">
    <source>
        <dbReference type="Proteomes" id="UP001497535"/>
    </source>
</evidence>
<evidence type="ECO:0000313" key="1">
    <source>
        <dbReference type="EMBL" id="CAK5069102.1"/>
    </source>
</evidence>
<accession>A0ACB0YYB8</accession>
<organism evidence="1 2">
    <name type="scientific">Meloidogyne enterolobii</name>
    <name type="common">Root-knot nematode worm</name>
    <name type="synonym">Meloidogyne mayaguensis</name>
    <dbReference type="NCBI Taxonomy" id="390850"/>
    <lineage>
        <taxon>Eukaryota</taxon>
        <taxon>Metazoa</taxon>
        <taxon>Ecdysozoa</taxon>
        <taxon>Nematoda</taxon>
        <taxon>Chromadorea</taxon>
        <taxon>Rhabditida</taxon>
        <taxon>Tylenchina</taxon>
        <taxon>Tylenchomorpha</taxon>
        <taxon>Tylenchoidea</taxon>
        <taxon>Meloidogynidae</taxon>
        <taxon>Meloidogyninae</taxon>
        <taxon>Meloidogyne</taxon>
    </lineage>
</organism>
<comment type="caution">
    <text evidence="1">The sequence shown here is derived from an EMBL/GenBank/DDBJ whole genome shotgun (WGS) entry which is preliminary data.</text>
</comment>
<protein>
    <submittedName>
        <fullName evidence="1">Uncharacterized protein</fullName>
    </submittedName>
</protein>
<name>A0ACB0YYB8_MELEN</name>
<keyword evidence="2" id="KW-1185">Reference proteome</keyword>
<dbReference type="EMBL" id="CAVMJV010000021">
    <property type="protein sequence ID" value="CAK5069102.1"/>
    <property type="molecule type" value="Genomic_DNA"/>
</dbReference>
<gene>
    <name evidence="1" type="ORF">MENTE1834_LOCUS18259</name>
</gene>
<dbReference type="Proteomes" id="UP001497535">
    <property type="component" value="Unassembled WGS sequence"/>
</dbReference>
<sequence length="173" mass="19380">MEEEFIKEDKESIEGIGEGEPEEGEIMDDEEEKNQIIIKKEEKQQKEIKQKISESEKIKENKESSPNHCSSLQSSEQQLKSEFQRGSSSWRKSFGFSGGHHGGSGRGSIGSSRFSRGGNDSNARYRDFDGRVAMVENWGGEGGRGGGLSKFRGKIELINFEGILKNNENDEEK</sequence>